<dbReference type="KEGG" id="vbh:CMV30_06035"/>
<dbReference type="AlphaFoldDB" id="A0A290QDZ0"/>
<feature type="transmembrane region" description="Helical" evidence="1">
    <location>
        <begin position="84"/>
        <end position="101"/>
    </location>
</feature>
<evidence type="ECO:0000256" key="1">
    <source>
        <dbReference type="SAM" id="Phobius"/>
    </source>
</evidence>
<name>A0A290QDZ0_9BACT</name>
<dbReference type="RefSeq" id="WP_096055180.1">
    <property type="nucleotide sequence ID" value="NZ_CP023344.1"/>
</dbReference>
<reference evidence="2 3" key="1">
    <citation type="submission" date="2017-09" db="EMBL/GenBank/DDBJ databases">
        <title>Complete genome sequence of Verrucomicrobial strain HZ-65, isolated from freshwater.</title>
        <authorList>
            <person name="Choi A."/>
        </authorList>
    </citation>
    <scope>NUCLEOTIDE SEQUENCE [LARGE SCALE GENOMIC DNA]</scope>
    <source>
        <strain evidence="2 3">HZ-65</strain>
    </source>
</reference>
<keyword evidence="1" id="KW-1133">Transmembrane helix</keyword>
<gene>
    <name evidence="2" type="ORF">CMV30_06035</name>
</gene>
<proteinExistence type="predicted"/>
<evidence type="ECO:0000313" key="2">
    <source>
        <dbReference type="EMBL" id="ATC63548.1"/>
    </source>
</evidence>
<dbReference type="Proteomes" id="UP000217265">
    <property type="component" value="Chromosome"/>
</dbReference>
<evidence type="ECO:0000313" key="3">
    <source>
        <dbReference type="Proteomes" id="UP000217265"/>
    </source>
</evidence>
<organism evidence="2 3">
    <name type="scientific">Nibricoccus aquaticus</name>
    <dbReference type="NCBI Taxonomy" id="2576891"/>
    <lineage>
        <taxon>Bacteria</taxon>
        <taxon>Pseudomonadati</taxon>
        <taxon>Verrucomicrobiota</taxon>
        <taxon>Opitutia</taxon>
        <taxon>Opitutales</taxon>
        <taxon>Opitutaceae</taxon>
        <taxon>Nibricoccus</taxon>
    </lineage>
</organism>
<sequence>MNVTRGKIAARGLTNCCPNCGGRTLFKEGSLFETNKACTRCGLRIERDEGFFLGSMSLNYGVTILGFLLPVLLLYLGGAFSGKVAAILAIVGAVGFPILFYRSSRSWWLMNYYLFLPQHLPANKGETPAGEDENI</sequence>
<keyword evidence="1" id="KW-0472">Membrane</keyword>
<keyword evidence="3" id="KW-1185">Reference proteome</keyword>
<feature type="transmembrane region" description="Helical" evidence="1">
    <location>
        <begin position="57"/>
        <end position="78"/>
    </location>
</feature>
<accession>A0A290QDZ0</accession>
<dbReference type="EMBL" id="CP023344">
    <property type="protein sequence ID" value="ATC63548.1"/>
    <property type="molecule type" value="Genomic_DNA"/>
</dbReference>
<dbReference type="OrthoDB" id="9799456at2"/>
<keyword evidence="1" id="KW-0812">Transmembrane</keyword>
<protein>
    <submittedName>
        <fullName evidence="2">DUF983 domain-containing protein</fullName>
    </submittedName>
</protein>